<evidence type="ECO:0000313" key="1">
    <source>
        <dbReference type="EMBL" id="BAR55043.1"/>
    </source>
</evidence>
<name>A0A0E4FRJ8_9BRAD</name>
<dbReference type="Proteomes" id="UP000063308">
    <property type="component" value="Chromosome"/>
</dbReference>
<proteinExistence type="predicted"/>
<dbReference type="AlphaFoldDB" id="A0A0E4FRJ8"/>
<accession>A0A0E4FRJ8</accession>
<sequence>MLAKVTDAQTVAAIGAMVEKIEAEKIALHLTK</sequence>
<dbReference type="EMBL" id="AP014685">
    <property type="protein sequence ID" value="BAR55043.1"/>
    <property type="molecule type" value="Genomic_DNA"/>
</dbReference>
<gene>
    <name evidence="1" type="ORF">NK6_1859</name>
</gene>
<reference evidence="1 2" key="1">
    <citation type="submission" date="2014-11" db="EMBL/GenBank/DDBJ databases">
        <title>Symbiosis island explosion on the genome of extra-slow-growing strains of soybean bradyrhizobia with massive insertion sequences.</title>
        <authorList>
            <person name="Iida T."/>
            <person name="Minamisawa K."/>
        </authorList>
    </citation>
    <scope>NUCLEOTIDE SEQUENCE [LARGE SCALE GENOMIC DNA]</scope>
    <source>
        <strain evidence="1 2">NK6</strain>
    </source>
</reference>
<protein>
    <submittedName>
        <fullName evidence="1">Uncharacterized protein</fullName>
    </submittedName>
</protein>
<organism evidence="1 2">
    <name type="scientific">Bradyrhizobium diazoefficiens</name>
    <dbReference type="NCBI Taxonomy" id="1355477"/>
    <lineage>
        <taxon>Bacteria</taxon>
        <taxon>Pseudomonadati</taxon>
        <taxon>Pseudomonadota</taxon>
        <taxon>Alphaproteobacteria</taxon>
        <taxon>Hyphomicrobiales</taxon>
        <taxon>Nitrobacteraceae</taxon>
        <taxon>Bradyrhizobium</taxon>
    </lineage>
</organism>
<evidence type="ECO:0000313" key="2">
    <source>
        <dbReference type="Proteomes" id="UP000063308"/>
    </source>
</evidence>